<gene>
    <name evidence="1" type="ORF">BDR25DRAFT_301519</name>
</gene>
<organism evidence="1 2">
    <name type="scientific">Lindgomyces ingoldianus</name>
    <dbReference type="NCBI Taxonomy" id="673940"/>
    <lineage>
        <taxon>Eukaryota</taxon>
        <taxon>Fungi</taxon>
        <taxon>Dikarya</taxon>
        <taxon>Ascomycota</taxon>
        <taxon>Pezizomycotina</taxon>
        <taxon>Dothideomycetes</taxon>
        <taxon>Pleosporomycetidae</taxon>
        <taxon>Pleosporales</taxon>
        <taxon>Lindgomycetaceae</taxon>
        <taxon>Lindgomyces</taxon>
    </lineage>
</organism>
<reference evidence="1" key="1">
    <citation type="journal article" date="2020" name="Stud. Mycol.">
        <title>101 Dothideomycetes genomes: a test case for predicting lifestyles and emergence of pathogens.</title>
        <authorList>
            <person name="Haridas S."/>
            <person name="Albert R."/>
            <person name="Binder M."/>
            <person name="Bloem J."/>
            <person name="Labutti K."/>
            <person name="Salamov A."/>
            <person name="Andreopoulos B."/>
            <person name="Baker S."/>
            <person name="Barry K."/>
            <person name="Bills G."/>
            <person name="Bluhm B."/>
            <person name="Cannon C."/>
            <person name="Castanera R."/>
            <person name="Culley D."/>
            <person name="Daum C."/>
            <person name="Ezra D."/>
            <person name="Gonzalez J."/>
            <person name="Henrissat B."/>
            <person name="Kuo A."/>
            <person name="Liang C."/>
            <person name="Lipzen A."/>
            <person name="Lutzoni F."/>
            <person name="Magnuson J."/>
            <person name="Mondo S."/>
            <person name="Nolan M."/>
            <person name="Ohm R."/>
            <person name="Pangilinan J."/>
            <person name="Park H.-J."/>
            <person name="Ramirez L."/>
            <person name="Alfaro M."/>
            <person name="Sun H."/>
            <person name="Tritt A."/>
            <person name="Yoshinaga Y."/>
            <person name="Zwiers L.-H."/>
            <person name="Turgeon B."/>
            <person name="Goodwin S."/>
            <person name="Spatafora J."/>
            <person name="Crous P."/>
            <person name="Grigoriev I."/>
        </authorList>
    </citation>
    <scope>NUCLEOTIDE SEQUENCE</scope>
    <source>
        <strain evidence="1">ATCC 200398</strain>
    </source>
</reference>
<evidence type="ECO:0000313" key="1">
    <source>
        <dbReference type="EMBL" id="KAF2474980.1"/>
    </source>
</evidence>
<protein>
    <submittedName>
        <fullName evidence="1">Uncharacterized protein</fullName>
    </submittedName>
</protein>
<accession>A0ACB6R9H3</accession>
<comment type="caution">
    <text evidence="1">The sequence shown here is derived from an EMBL/GenBank/DDBJ whole genome shotgun (WGS) entry which is preliminary data.</text>
</comment>
<dbReference type="EMBL" id="MU003497">
    <property type="protein sequence ID" value="KAF2474980.1"/>
    <property type="molecule type" value="Genomic_DNA"/>
</dbReference>
<dbReference type="Proteomes" id="UP000799755">
    <property type="component" value="Unassembled WGS sequence"/>
</dbReference>
<evidence type="ECO:0000313" key="2">
    <source>
        <dbReference type="Proteomes" id="UP000799755"/>
    </source>
</evidence>
<name>A0ACB6R9H3_9PLEO</name>
<proteinExistence type="predicted"/>
<sequence length="246" mass="26708">MTMEEPELTPEERLSLKLDSVACAAAESFIDAYYETLKTNRNGIGAFYCPRAVAPDGVATPSIVWNGETYEDGDALQHFFQGVTYTHFQIEDLDANTLNPTFLPANDIQGGSCNASNDLERRMSFIVVVTGSVRLEEQLKGPLREFAESFVLVPNPAKLALSPGQTSKHIPFEGGWDKQWLIQTQNFTFTEWAQDELGDFVRDAPTQPVSGKAGGGGKPVFGRNRGPFNAFAAAGLLGKGKGKALA</sequence>
<keyword evidence="2" id="KW-1185">Reference proteome</keyword>